<dbReference type="EMBL" id="CM055742">
    <property type="protein sequence ID" value="KAJ8000784.1"/>
    <property type="molecule type" value="Genomic_DNA"/>
</dbReference>
<evidence type="ECO:0000313" key="1">
    <source>
        <dbReference type="EMBL" id="KAJ8000784.1"/>
    </source>
</evidence>
<comment type="caution">
    <text evidence="1">The sequence shown here is derived from an EMBL/GenBank/DDBJ whole genome shotgun (WGS) entry which is preliminary data.</text>
</comment>
<proteinExistence type="predicted"/>
<reference evidence="1" key="1">
    <citation type="submission" date="2021-05" db="EMBL/GenBank/DDBJ databases">
        <authorList>
            <person name="Pan Q."/>
            <person name="Jouanno E."/>
            <person name="Zahm M."/>
            <person name="Klopp C."/>
            <person name="Cabau C."/>
            <person name="Louis A."/>
            <person name="Berthelot C."/>
            <person name="Parey E."/>
            <person name="Roest Crollius H."/>
            <person name="Montfort J."/>
            <person name="Robinson-Rechavi M."/>
            <person name="Bouchez O."/>
            <person name="Lampietro C."/>
            <person name="Lopez Roques C."/>
            <person name="Donnadieu C."/>
            <person name="Postlethwait J."/>
            <person name="Bobe J."/>
            <person name="Dillon D."/>
            <person name="Chandos A."/>
            <person name="von Hippel F."/>
            <person name="Guiguen Y."/>
        </authorList>
    </citation>
    <scope>NUCLEOTIDE SEQUENCE</scope>
    <source>
        <strain evidence="1">YG-Jan2019</strain>
    </source>
</reference>
<protein>
    <submittedName>
        <fullName evidence="1">Uncharacterized protein</fullName>
    </submittedName>
</protein>
<name>A0ACC2GAU5_DALPE</name>
<organism evidence="1 2">
    <name type="scientific">Dallia pectoralis</name>
    <name type="common">Alaska blackfish</name>
    <dbReference type="NCBI Taxonomy" id="75939"/>
    <lineage>
        <taxon>Eukaryota</taxon>
        <taxon>Metazoa</taxon>
        <taxon>Chordata</taxon>
        <taxon>Craniata</taxon>
        <taxon>Vertebrata</taxon>
        <taxon>Euteleostomi</taxon>
        <taxon>Actinopterygii</taxon>
        <taxon>Neopterygii</taxon>
        <taxon>Teleostei</taxon>
        <taxon>Protacanthopterygii</taxon>
        <taxon>Esociformes</taxon>
        <taxon>Umbridae</taxon>
        <taxon>Dallia</taxon>
    </lineage>
</organism>
<accession>A0ACC2GAU5</accession>
<gene>
    <name evidence="1" type="ORF">DPEC_G00183920</name>
</gene>
<dbReference type="Proteomes" id="UP001157502">
    <property type="component" value="Chromosome 15"/>
</dbReference>
<evidence type="ECO:0000313" key="2">
    <source>
        <dbReference type="Proteomes" id="UP001157502"/>
    </source>
</evidence>
<sequence>MDPEKTLTFCLGLKAEAMTISLPEPDGSPSTVTAPPQGSGVGTVDKGVRYREGSGGQPVISPKYCPGVNNNPGYLCETGHCCGETGCCTYYYELWWFWLLWTLLILFSCCCAYRHRKAKMRLQQQQRQREINLIAYHGACSYPASMLDLSFLASFKLPSYEEVAAQPQSPPPPYSSVFALQGAMGGASPYTSTPYGSAYPHHHQQQPPGPPSYLGSSCPGPSSAAVTLTSSQSSDNYTSCSCESCSLLTSQSSTSFSVQVTYETDDTSRATTPGSEAGGGGREVRRIFPKEGLAAECIVYARSPLSPGGGPPSLPPPPLNLLPLRSPSAGEGLPPMSSPSPLSALRRPLPPLVLTDPLGVMAEKSRVEGDPNEGRCTERKSPSTLCPTKPTQSPPRHALFSTNVDFFEPVEKGRRDEGEEDEQEDDEEDHFRHRRLTGDSGIEVCRCQVKSEEEENDEGGDRAAGTGMLHDSVDCSLREQRVGQSQRSSDDRPTRRGHASSSAVPRGGDAVIAVESS</sequence>
<keyword evidence="2" id="KW-1185">Reference proteome</keyword>